<evidence type="ECO:0000313" key="1">
    <source>
        <dbReference type="EMBL" id="AXF78749.1"/>
    </source>
</evidence>
<proteinExistence type="predicted"/>
<evidence type="ECO:0000313" key="3">
    <source>
        <dbReference type="Proteomes" id="UP000264980"/>
    </source>
</evidence>
<evidence type="ECO:0000313" key="2">
    <source>
        <dbReference type="EMBL" id="AXF78798.1"/>
    </source>
</evidence>
<evidence type="ECO:0008006" key="4">
    <source>
        <dbReference type="Google" id="ProtNLM"/>
    </source>
</evidence>
<dbReference type="Proteomes" id="UP000264980">
    <property type="component" value="Chromosome"/>
</dbReference>
<dbReference type="AlphaFoldDB" id="A0A345CZ82"/>
<reference evidence="1 3" key="1">
    <citation type="submission" date="2016-01" db="EMBL/GenBank/DDBJ databases">
        <authorList>
            <person name="Oliw E.H."/>
        </authorList>
    </citation>
    <scope>NUCLEOTIDE SEQUENCE [LARGE SCALE GENOMIC DNA]</scope>
    <source>
        <strain evidence="1 3">MDcuke</strain>
    </source>
</reference>
<dbReference type="EMBL" id="CP013970">
    <property type="protein sequence ID" value="AXF78749.1"/>
    <property type="molecule type" value="Genomic_DNA"/>
</dbReference>
<gene>
    <name evidence="1" type="ORF">AV903_08595</name>
    <name evidence="2" type="ORF">AV903_12325</name>
</gene>
<organism evidence="1 3">
    <name type="scientific">Erwinia tracheiphila</name>
    <dbReference type="NCBI Taxonomy" id="65700"/>
    <lineage>
        <taxon>Bacteria</taxon>
        <taxon>Pseudomonadati</taxon>
        <taxon>Pseudomonadota</taxon>
        <taxon>Gammaproteobacteria</taxon>
        <taxon>Enterobacterales</taxon>
        <taxon>Erwiniaceae</taxon>
        <taxon>Erwinia</taxon>
    </lineage>
</organism>
<sequence length="174" mass="19297">MCDDDSANFYTLYERNESGESQGIIDLNFREDADAAMKVYVERNALQQQVNALAAEGAMMRQIIDSVTDLDNEPQYHYEGMGCGLEDRNITDRYEAMRHGWDQAMESVYGELIPCADQLDFSATDAAIREMMAQGVEKLAIHLRANGNDASPCNLIAIGAEDFAAQLRAGEVSK</sequence>
<name>A0A345CZ82_9GAMM</name>
<accession>A0A345CZ82</accession>
<dbReference type="EMBL" id="CP013970">
    <property type="protein sequence ID" value="AXF78798.1"/>
    <property type="molecule type" value="Genomic_DNA"/>
</dbReference>
<protein>
    <recommendedName>
        <fullName evidence="4">Ead/Ea22-like family protein</fullName>
    </recommendedName>
</protein>